<comment type="caution">
    <text evidence="2">The sequence shown here is derived from an EMBL/GenBank/DDBJ whole genome shotgun (WGS) entry which is preliminary data.</text>
</comment>
<evidence type="ECO:0000313" key="2">
    <source>
        <dbReference type="EMBL" id="CNE03234.1"/>
    </source>
</evidence>
<name>A0ABM9S2Q4_YEREN</name>
<proteinExistence type="predicted"/>
<accession>A0ABM9S2Q4</accession>
<gene>
    <name evidence="2" type="ORF">ERS137959_02840</name>
</gene>
<keyword evidence="1 2" id="KW-0812">Transmembrane</keyword>
<feature type="transmembrane region" description="Helical" evidence="1">
    <location>
        <begin position="12"/>
        <end position="32"/>
    </location>
</feature>
<dbReference type="EMBL" id="CPXJ01000034">
    <property type="protein sequence ID" value="CNE03234.1"/>
    <property type="molecule type" value="Genomic_DNA"/>
</dbReference>
<reference evidence="2 3" key="1">
    <citation type="submission" date="2015-03" db="EMBL/GenBank/DDBJ databases">
        <authorList>
            <consortium name="Pathogen Informatics"/>
            <person name="Murphy D."/>
        </authorList>
    </citation>
    <scope>NUCLEOTIDE SEQUENCE [LARGE SCALE GENOMIC DNA]</scope>
    <source>
        <strain evidence="2 3">IP05342</strain>
    </source>
</reference>
<evidence type="ECO:0000313" key="3">
    <source>
        <dbReference type="Proteomes" id="UP000041601"/>
    </source>
</evidence>
<keyword evidence="1" id="KW-1133">Transmembrane helix</keyword>
<protein>
    <submittedName>
        <fullName evidence="2">Transmembrane protein</fullName>
    </submittedName>
</protein>
<organism evidence="2 3">
    <name type="scientific">Yersinia enterocolitica</name>
    <dbReference type="NCBI Taxonomy" id="630"/>
    <lineage>
        <taxon>Bacteria</taxon>
        <taxon>Pseudomonadati</taxon>
        <taxon>Pseudomonadota</taxon>
        <taxon>Gammaproteobacteria</taxon>
        <taxon>Enterobacterales</taxon>
        <taxon>Yersiniaceae</taxon>
        <taxon>Yersinia</taxon>
    </lineage>
</organism>
<keyword evidence="3" id="KW-1185">Reference proteome</keyword>
<sequence length="34" mass="3649">MTIDWANFTPFSALTGGVLLGIAVTRAFIILCHV</sequence>
<evidence type="ECO:0000256" key="1">
    <source>
        <dbReference type="SAM" id="Phobius"/>
    </source>
</evidence>
<keyword evidence="1" id="KW-0472">Membrane</keyword>
<dbReference type="Proteomes" id="UP000041601">
    <property type="component" value="Unassembled WGS sequence"/>
</dbReference>